<comment type="similarity">
    <text evidence="1">Belongs to the DNA polymerase type-Y family.</text>
</comment>
<comment type="catalytic activity">
    <reaction evidence="9">
        <text>DNA(n) + a 2'-deoxyribonucleoside 5'-triphosphate = DNA(n+1) + diphosphate</text>
        <dbReference type="Rhea" id="RHEA:22508"/>
        <dbReference type="Rhea" id="RHEA-COMP:17339"/>
        <dbReference type="Rhea" id="RHEA-COMP:17340"/>
        <dbReference type="ChEBI" id="CHEBI:33019"/>
        <dbReference type="ChEBI" id="CHEBI:61560"/>
        <dbReference type="ChEBI" id="CHEBI:173112"/>
        <dbReference type="EC" id="2.7.7.7"/>
    </reaction>
</comment>
<proteinExistence type="inferred from homology"/>
<evidence type="ECO:0000256" key="4">
    <source>
        <dbReference type="ARBA" id="ARBA00022763"/>
    </source>
</evidence>
<keyword evidence="5" id="KW-0741">SOS mutagenesis</keyword>
<evidence type="ECO:0000256" key="5">
    <source>
        <dbReference type="ARBA" id="ARBA00023199"/>
    </source>
</evidence>
<dbReference type="GO" id="GO:0009432">
    <property type="term" value="P:SOS response"/>
    <property type="evidence" value="ECO:0007669"/>
    <property type="project" value="UniProtKB-KW"/>
</dbReference>
<dbReference type="SUPFAM" id="SSF56672">
    <property type="entry name" value="DNA/RNA polymerases"/>
    <property type="match status" value="1"/>
</dbReference>
<dbReference type="InterPro" id="IPR024728">
    <property type="entry name" value="PolY_HhH_motif"/>
</dbReference>
<name>A0A7H1NRK2_9PROT</name>
<keyword evidence="12" id="KW-1185">Reference proteome</keyword>
<dbReference type="GO" id="GO:0003887">
    <property type="term" value="F:DNA-directed DNA polymerase activity"/>
    <property type="evidence" value="ECO:0007669"/>
    <property type="project" value="TreeGrafter"/>
</dbReference>
<protein>
    <recommendedName>
        <fullName evidence="3">DNA-directed DNA polymerase</fullName>
        <ecNumber evidence="3">2.7.7.7</ecNumber>
    </recommendedName>
</protein>
<dbReference type="Gene3D" id="1.10.150.20">
    <property type="entry name" value="5' to 3' exonuclease, C-terminal subdomain"/>
    <property type="match status" value="1"/>
</dbReference>
<dbReference type="Pfam" id="PF00817">
    <property type="entry name" value="IMS"/>
    <property type="match status" value="1"/>
</dbReference>
<keyword evidence="7" id="KW-0742">SOS response</keyword>
<gene>
    <name evidence="11" type="primary">umuC</name>
    <name evidence="11" type="ORF">JGUZn3_11860</name>
</gene>
<dbReference type="PANTHER" id="PTHR11076">
    <property type="entry name" value="DNA REPAIR POLYMERASE UMUC / TRANSFERASE FAMILY MEMBER"/>
    <property type="match status" value="1"/>
</dbReference>
<dbReference type="GO" id="GO:0006281">
    <property type="term" value="P:DNA repair"/>
    <property type="evidence" value="ECO:0007669"/>
    <property type="project" value="UniProtKB-KW"/>
</dbReference>
<comment type="function">
    <text evidence="8">Poorly processive, error-prone DNA polymerase involved in untargeted mutagenesis. Copies undamaged DNA at stalled replication forks, which arise in vivo from mismatched or misaligned primer ends. These misaligned primers can be extended by PolIV. Exhibits no 3'-5' exonuclease (proofreading) activity. May be involved in translesional synthesis, in conjunction with the beta clamp from PolIII.</text>
</comment>
<dbReference type="KEGG" id="ebla:JGUZn3_11860"/>
<dbReference type="GO" id="GO:0042276">
    <property type="term" value="P:error-prone translesion synthesis"/>
    <property type="evidence" value="ECO:0007669"/>
    <property type="project" value="TreeGrafter"/>
</dbReference>
<dbReference type="PANTHER" id="PTHR11076:SF34">
    <property type="entry name" value="PROTEIN UMUC"/>
    <property type="match status" value="1"/>
</dbReference>
<evidence type="ECO:0000256" key="2">
    <source>
        <dbReference type="ARBA" id="ARBA00011245"/>
    </source>
</evidence>
<dbReference type="InterPro" id="IPR043128">
    <property type="entry name" value="Rev_trsase/Diguanyl_cyclase"/>
</dbReference>
<accession>A0A7H1NRK2</accession>
<keyword evidence="4" id="KW-0227">DNA damage</keyword>
<dbReference type="AlphaFoldDB" id="A0A7H1NRK2"/>
<dbReference type="GO" id="GO:0003684">
    <property type="term" value="F:damaged DNA binding"/>
    <property type="evidence" value="ECO:0007669"/>
    <property type="project" value="InterPro"/>
</dbReference>
<evidence type="ECO:0000259" key="10">
    <source>
        <dbReference type="PROSITE" id="PS50173"/>
    </source>
</evidence>
<dbReference type="InterPro" id="IPR043502">
    <property type="entry name" value="DNA/RNA_pol_sf"/>
</dbReference>
<evidence type="ECO:0000256" key="6">
    <source>
        <dbReference type="ARBA" id="ARBA00023204"/>
    </source>
</evidence>
<dbReference type="EC" id="2.7.7.7" evidence="3"/>
<dbReference type="InterPro" id="IPR025188">
    <property type="entry name" value="DUF4113"/>
</dbReference>
<dbReference type="Pfam" id="PF11799">
    <property type="entry name" value="IMS_C"/>
    <property type="match status" value="1"/>
</dbReference>
<dbReference type="Gene3D" id="3.30.70.270">
    <property type="match status" value="1"/>
</dbReference>
<reference evidence="11 12" key="1">
    <citation type="submission" date="2020-08" db="EMBL/GenBank/DDBJ databases">
        <title>Complete genome sequence of Entomobacter blattae G55GP.</title>
        <authorList>
            <person name="Poehlein A."/>
            <person name="Guzman J."/>
            <person name="Daniel R."/>
            <person name="Vilcinskas A."/>
        </authorList>
    </citation>
    <scope>NUCLEOTIDE SEQUENCE [LARGE SCALE GENOMIC DNA]</scope>
    <source>
        <strain evidence="11 12">G55GP</strain>
    </source>
</reference>
<sequence>MGVLSNNDGCVVSRSNEIKPHVKMVMPAYQILDSIKQQAVLLSSNYELYGDISARVVNTLKQFSNRIEVYSIDESFLYLPALSLEEVRGFGLSIRETVKKHIGIPVGVGIGTTHTLAKFANFCVKQLEKCNGVCVFEPNSEETKRAMQHFPVGELWGVGRKLAPKLVALGIHTVWNLRNANPVEMRRRFSVVVEKMVYELRGISCIEMGEEHFRQNIMTSRSFGKSTSVYEELAEAVRRHAAKGGEKLRAQKSVAKAIMVLLKTNKHRIDLPQYYSRLACALPIPTNDSRTIIKTALVALQRIYKPNYHYIKAGVIMMLDTAPVHARQASLLDAIEVPDKQAGQALMKSIDVLNKKFGGNTVTFGSCSSTAPWQMRRNSCTPHYTTDWRQLAIVKAH</sequence>
<organism evidence="11 12">
    <name type="scientific">Entomobacter blattae</name>
    <dbReference type="NCBI Taxonomy" id="2762277"/>
    <lineage>
        <taxon>Bacteria</taxon>
        <taxon>Pseudomonadati</taxon>
        <taxon>Pseudomonadota</taxon>
        <taxon>Alphaproteobacteria</taxon>
        <taxon>Acetobacterales</taxon>
        <taxon>Acetobacteraceae</taxon>
        <taxon>Entomobacter</taxon>
    </lineage>
</organism>
<evidence type="ECO:0000256" key="1">
    <source>
        <dbReference type="ARBA" id="ARBA00010945"/>
    </source>
</evidence>
<dbReference type="Pfam" id="PF13438">
    <property type="entry name" value="DUF4113"/>
    <property type="match status" value="1"/>
</dbReference>
<evidence type="ECO:0000256" key="7">
    <source>
        <dbReference type="ARBA" id="ARBA00023236"/>
    </source>
</evidence>
<comment type="subunit">
    <text evidence="2">Monomer.</text>
</comment>
<evidence type="ECO:0000256" key="3">
    <source>
        <dbReference type="ARBA" id="ARBA00012417"/>
    </source>
</evidence>
<dbReference type="InterPro" id="IPR017961">
    <property type="entry name" value="DNA_pol_Y-fam_little_finger"/>
</dbReference>
<keyword evidence="6" id="KW-0234">DNA repair</keyword>
<feature type="domain" description="UmuC" evidence="10">
    <location>
        <begin position="1"/>
        <end position="159"/>
    </location>
</feature>
<dbReference type="InterPro" id="IPR050116">
    <property type="entry name" value="DNA_polymerase-Y"/>
</dbReference>
<dbReference type="Gene3D" id="3.40.1170.60">
    <property type="match status" value="1"/>
</dbReference>
<evidence type="ECO:0000256" key="9">
    <source>
        <dbReference type="ARBA" id="ARBA00049244"/>
    </source>
</evidence>
<dbReference type="GO" id="GO:0005829">
    <property type="term" value="C:cytosol"/>
    <property type="evidence" value="ECO:0007669"/>
    <property type="project" value="TreeGrafter"/>
</dbReference>
<evidence type="ECO:0000313" key="12">
    <source>
        <dbReference type="Proteomes" id="UP000516349"/>
    </source>
</evidence>
<evidence type="ECO:0000313" key="11">
    <source>
        <dbReference type="EMBL" id="QNT78412.1"/>
    </source>
</evidence>
<dbReference type="Proteomes" id="UP000516349">
    <property type="component" value="Chromosome"/>
</dbReference>
<evidence type="ECO:0000256" key="8">
    <source>
        <dbReference type="ARBA" id="ARBA00025589"/>
    </source>
</evidence>
<dbReference type="EMBL" id="CP060244">
    <property type="protein sequence ID" value="QNT78412.1"/>
    <property type="molecule type" value="Genomic_DNA"/>
</dbReference>
<dbReference type="CDD" id="cd01700">
    <property type="entry name" value="PolY_Pol_V_umuC"/>
    <property type="match status" value="1"/>
</dbReference>
<dbReference type="InterPro" id="IPR001126">
    <property type="entry name" value="UmuC"/>
</dbReference>
<dbReference type="Pfam" id="PF11798">
    <property type="entry name" value="IMS_HHH"/>
    <property type="match status" value="1"/>
</dbReference>
<dbReference type="PROSITE" id="PS50173">
    <property type="entry name" value="UMUC"/>
    <property type="match status" value="1"/>
</dbReference>